<evidence type="ECO:0000313" key="1">
    <source>
        <dbReference type="EMBL" id="OWK31892.1"/>
    </source>
</evidence>
<evidence type="ECO:0000313" key="2">
    <source>
        <dbReference type="Proteomes" id="UP000197783"/>
    </source>
</evidence>
<dbReference type="EMBL" id="NBBJ01000001">
    <property type="protein sequence ID" value="OWK31892.1"/>
    <property type="molecule type" value="Genomic_DNA"/>
</dbReference>
<reference evidence="1 2" key="1">
    <citation type="submission" date="2017-03" db="EMBL/GenBank/DDBJ databases">
        <title>Genome sequence of Sphingomonas mucosissima DSM 17494.</title>
        <authorList>
            <person name="Poehlein A."/>
            <person name="Wuebbeler J.H."/>
            <person name="Steinbuechel A."/>
            <person name="Daniel R."/>
        </authorList>
    </citation>
    <scope>NUCLEOTIDE SEQUENCE [LARGE SCALE GENOMIC DNA]</scope>
    <source>
        <strain evidence="1 2">DSM 17494</strain>
    </source>
</reference>
<keyword evidence="2" id="KW-1185">Reference proteome</keyword>
<dbReference type="RefSeq" id="WP_140418368.1">
    <property type="nucleotide sequence ID" value="NZ_NBBJ01000001.1"/>
</dbReference>
<accession>A0A245ZQ67</accession>
<organism evidence="1 2">
    <name type="scientific">Sphingomonas mucosissima</name>
    <dbReference type="NCBI Taxonomy" id="370959"/>
    <lineage>
        <taxon>Bacteria</taxon>
        <taxon>Pseudomonadati</taxon>
        <taxon>Pseudomonadota</taxon>
        <taxon>Alphaproteobacteria</taxon>
        <taxon>Sphingomonadales</taxon>
        <taxon>Sphingomonadaceae</taxon>
        <taxon>Sphingomonas</taxon>
    </lineage>
</organism>
<sequence>MLRTFPVMALAGLAGLLVSLVTGFLLASWTIAGIIPAHAAPPAFAASEPQTATDRWREAGYERIGLWEQPRAEEL</sequence>
<comment type="caution">
    <text evidence="1">The sequence shown here is derived from an EMBL/GenBank/DDBJ whole genome shotgun (WGS) entry which is preliminary data.</text>
</comment>
<gene>
    <name evidence="1" type="ORF">SPMU_02120</name>
</gene>
<name>A0A245ZQ67_9SPHN</name>
<proteinExistence type="predicted"/>
<protein>
    <submittedName>
        <fullName evidence="1">Uncharacterized protein</fullName>
    </submittedName>
</protein>
<dbReference type="AlphaFoldDB" id="A0A245ZQ67"/>
<dbReference type="Proteomes" id="UP000197783">
    <property type="component" value="Unassembled WGS sequence"/>
</dbReference>